<protein>
    <recommendedName>
        <fullName evidence="4">DUF4177 domain-containing protein</fullName>
    </recommendedName>
</protein>
<dbReference type="Pfam" id="PF13783">
    <property type="entry name" value="DUF4177"/>
    <property type="match status" value="1"/>
</dbReference>
<sequence length="115" mass="12906">MRWSYKTVHYELKKEGLLGSAFLDESEMELSLNEYGRAGWELVSVIQTMDGIIAVFKQPLAGDSSALFHIDPIAEEEKSPPPVLEDFEVIDSGEELQEFNDEEDSSPDVGAIRIE</sequence>
<feature type="compositionally biased region" description="Acidic residues" evidence="1">
    <location>
        <begin position="96"/>
        <end position="106"/>
    </location>
</feature>
<dbReference type="KEGG" id="dbk:DGMP_08670"/>
<dbReference type="AlphaFoldDB" id="A0A8D5FR05"/>
<gene>
    <name evidence="2" type="ORF">DGMP_08670</name>
</gene>
<organism evidence="2 3">
    <name type="scientific">Desulfomarina profundi</name>
    <dbReference type="NCBI Taxonomy" id="2772557"/>
    <lineage>
        <taxon>Bacteria</taxon>
        <taxon>Pseudomonadati</taxon>
        <taxon>Thermodesulfobacteriota</taxon>
        <taxon>Desulfobulbia</taxon>
        <taxon>Desulfobulbales</taxon>
        <taxon>Desulfobulbaceae</taxon>
        <taxon>Desulfomarina</taxon>
    </lineage>
</organism>
<dbReference type="RefSeq" id="WP_228856335.1">
    <property type="nucleotide sequence ID" value="NZ_AP024086.1"/>
</dbReference>
<name>A0A8D5FR05_9BACT</name>
<proteinExistence type="predicted"/>
<dbReference type="InterPro" id="IPR025234">
    <property type="entry name" value="YjzH-like"/>
</dbReference>
<evidence type="ECO:0000256" key="1">
    <source>
        <dbReference type="SAM" id="MobiDB-lite"/>
    </source>
</evidence>
<dbReference type="EMBL" id="AP024086">
    <property type="protein sequence ID" value="BCL60174.1"/>
    <property type="molecule type" value="Genomic_DNA"/>
</dbReference>
<accession>A0A8D5FR05</accession>
<reference evidence="2" key="1">
    <citation type="submission" date="2020-09" db="EMBL/GenBank/DDBJ databases">
        <title>Desulfogranum mesoprofundum gen. nov., sp. nov., a novel mesophilic, sulfate-reducing chemolithoautotroph isolated from a deep-sea hydrothermal vent chimney in the Suiyo Seamount.</title>
        <authorList>
            <person name="Hashimoto Y."/>
            <person name="Nakagawa S."/>
        </authorList>
    </citation>
    <scope>NUCLEOTIDE SEQUENCE</scope>
    <source>
        <strain evidence="2">KT2</strain>
    </source>
</reference>
<evidence type="ECO:0000313" key="3">
    <source>
        <dbReference type="Proteomes" id="UP000826725"/>
    </source>
</evidence>
<dbReference type="Proteomes" id="UP000826725">
    <property type="component" value="Chromosome"/>
</dbReference>
<keyword evidence="3" id="KW-1185">Reference proteome</keyword>
<evidence type="ECO:0008006" key="4">
    <source>
        <dbReference type="Google" id="ProtNLM"/>
    </source>
</evidence>
<evidence type="ECO:0000313" key="2">
    <source>
        <dbReference type="EMBL" id="BCL60174.1"/>
    </source>
</evidence>
<feature type="region of interest" description="Disordered" evidence="1">
    <location>
        <begin position="96"/>
        <end position="115"/>
    </location>
</feature>